<keyword evidence="1" id="KW-0472">Membrane</keyword>
<name>A0AAE9A4J7_CAEBR</name>
<evidence type="ECO:0000313" key="3">
    <source>
        <dbReference type="Proteomes" id="UP000827892"/>
    </source>
</evidence>
<keyword evidence="1" id="KW-0812">Transmembrane</keyword>
<feature type="transmembrane region" description="Helical" evidence="1">
    <location>
        <begin position="16"/>
        <end position="34"/>
    </location>
</feature>
<dbReference type="AlphaFoldDB" id="A0AAE9A4J7"/>
<feature type="transmembrane region" description="Helical" evidence="1">
    <location>
        <begin position="46"/>
        <end position="64"/>
    </location>
</feature>
<dbReference type="PANTHER" id="PTHR36161:SF5">
    <property type="entry name" value="DUF19 DOMAIN-CONTAINING PROTEIN"/>
    <property type="match status" value="1"/>
</dbReference>
<evidence type="ECO:0000256" key="1">
    <source>
        <dbReference type="SAM" id="Phobius"/>
    </source>
</evidence>
<dbReference type="Pfam" id="PF10326">
    <property type="entry name" value="7TM_GPCR_Str"/>
    <property type="match status" value="1"/>
</dbReference>
<dbReference type="PANTHER" id="PTHR36161">
    <property type="entry name" value="PROTEIN CBG06377-RELATED"/>
    <property type="match status" value="1"/>
</dbReference>
<dbReference type="SUPFAM" id="SSF81321">
    <property type="entry name" value="Family A G protein-coupled receptor-like"/>
    <property type="match status" value="1"/>
</dbReference>
<feature type="transmembrane region" description="Helical" evidence="1">
    <location>
        <begin position="93"/>
        <end position="113"/>
    </location>
</feature>
<proteinExistence type="predicted"/>
<protein>
    <submittedName>
        <fullName evidence="2">Uncharacterized protein</fullName>
    </submittedName>
</protein>
<keyword evidence="1" id="KW-1133">Transmembrane helix</keyword>
<dbReference type="EMBL" id="CP090895">
    <property type="protein sequence ID" value="ULT88604.1"/>
    <property type="molecule type" value="Genomic_DNA"/>
</dbReference>
<accession>A0AAE9A4J7</accession>
<organism evidence="2 3">
    <name type="scientific">Caenorhabditis briggsae</name>
    <dbReference type="NCBI Taxonomy" id="6238"/>
    <lineage>
        <taxon>Eukaryota</taxon>
        <taxon>Metazoa</taxon>
        <taxon>Ecdysozoa</taxon>
        <taxon>Nematoda</taxon>
        <taxon>Chromadorea</taxon>
        <taxon>Rhabditida</taxon>
        <taxon>Rhabditina</taxon>
        <taxon>Rhabditomorpha</taxon>
        <taxon>Rhabditoidea</taxon>
        <taxon>Rhabditidae</taxon>
        <taxon>Peloderinae</taxon>
        <taxon>Caenorhabditis</taxon>
    </lineage>
</organism>
<gene>
    <name evidence="2" type="ORF">L3Y34_007664</name>
</gene>
<feature type="transmembrane region" description="Helical" evidence="1">
    <location>
        <begin position="134"/>
        <end position="155"/>
    </location>
</feature>
<dbReference type="InterPro" id="IPR019428">
    <property type="entry name" value="7TM_GPCR_serpentine_rcpt_Str"/>
</dbReference>
<evidence type="ECO:0000313" key="2">
    <source>
        <dbReference type="EMBL" id="ULT88604.1"/>
    </source>
</evidence>
<reference evidence="2 3" key="1">
    <citation type="submission" date="2022-02" db="EMBL/GenBank/DDBJ databases">
        <title>Chromosome-level reference genomes for two strains of Caenorhabditis briggsae: an improved platform for comparative genomics.</title>
        <authorList>
            <person name="Stevens L."/>
            <person name="Andersen E.C."/>
        </authorList>
    </citation>
    <scope>NUCLEOTIDE SEQUENCE [LARGE SCALE GENOMIC DNA]</scope>
    <source>
        <strain evidence="2">QX1410_ONT</strain>
        <tissue evidence="2">Whole-organism</tissue>
    </source>
</reference>
<feature type="transmembrane region" description="Helical" evidence="1">
    <location>
        <begin position="200"/>
        <end position="220"/>
    </location>
</feature>
<dbReference type="Proteomes" id="UP000827892">
    <property type="component" value="Chromosome V"/>
</dbReference>
<sequence length="407" mass="46009">MLKSPFSIFCKNLQETSTFISLVLNVYLIILIVYKSPKKIGNYKYLMIYICVFEILYTILGVITKPFVHSYTSRVIVIVDVKNSMFSRSVNKILNSLICGFYGCSVSIFAIHFMYRYGALDKSYQKHFKGWKMFVLCCIPIFYGIIWGLTMHFIFEEDKEFTEFIRKDIWDLFELPVEDIVYTGSYYYPEDKNGIQAMNWRAAGGMAVLWSSIVIVFFLVQFSDATKLDDVMKMATTELGITFWNQAELTVIANCCESQFYVTPNNNTAILSAAKNCILKNSGNKAVSALALYSNVNNCLNPETLDSVVSDLIAPVLALADALVRKLKTTLSNCKDTNTQTGAAKQEACIQKTYGVVLTDLTLAYVDGICKKVVNENVEPKEWGCGLKYIPSVLTFSKYECSKIVKN</sequence>